<dbReference type="GO" id="GO:0015385">
    <property type="term" value="F:sodium:proton antiporter activity"/>
    <property type="evidence" value="ECO:0007669"/>
    <property type="project" value="TreeGrafter"/>
</dbReference>
<dbReference type="PANTHER" id="PTHR34703:SF1">
    <property type="entry name" value="ANTIPORTER SUBUNIT MNHG2-RELATED"/>
    <property type="match status" value="1"/>
</dbReference>
<dbReference type="Pfam" id="PF03334">
    <property type="entry name" value="PhaG_MnhG_YufB"/>
    <property type="match status" value="1"/>
</dbReference>
<keyword evidence="1" id="KW-0472">Membrane</keyword>
<sequence>MTTQDVPLWAALPATLLLIASGLFAFVGSLGLLRLPNFQARMHGPSMGTTMGTGCLLFASMLVASSLAQRPVFHELLITLFVVMSSPVTAMMLMHAAIYRDKDRLQDQAEAARSSRS</sequence>
<evidence type="ECO:0000256" key="1">
    <source>
        <dbReference type="SAM" id="Phobius"/>
    </source>
</evidence>
<keyword evidence="3" id="KW-1185">Reference proteome</keyword>
<dbReference type="InterPro" id="IPR005133">
    <property type="entry name" value="PhaG_MnhG_YufB"/>
</dbReference>
<evidence type="ECO:0000313" key="3">
    <source>
        <dbReference type="Proteomes" id="UP000070250"/>
    </source>
</evidence>
<keyword evidence="1" id="KW-1133">Transmembrane helix</keyword>
<name>A0A127F675_STEDE</name>
<dbReference type="PANTHER" id="PTHR34703">
    <property type="entry name" value="ANTIPORTER SUBUNIT MNHG2-RELATED"/>
    <property type="match status" value="1"/>
</dbReference>
<feature type="transmembrane region" description="Helical" evidence="1">
    <location>
        <begin position="45"/>
        <end position="64"/>
    </location>
</feature>
<dbReference type="Proteomes" id="UP000070250">
    <property type="component" value="Chromosome"/>
</dbReference>
<dbReference type="STRING" id="465721.ACG33_02165"/>
<evidence type="ECO:0000313" key="2">
    <source>
        <dbReference type="EMBL" id="AMN45934.1"/>
    </source>
</evidence>
<feature type="transmembrane region" description="Helical" evidence="1">
    <location>
        <begin position="76"/>
        <end position="98"/>
    </location>
</feature>
<dbReference type="PATRIC" id="fig|465721.4.peg.471"/>
<keyword evidence="1" id="KW-0812">Transmembrane</keyword>
<organism evidence="2 3">
    <name type="scientific">Steroidobacter denitrificans</name>
    <dbReference type="NCBI Taxonomy" id="465721"/>
    <lineage>
        <taxon>Bacteria</taxon>
        <taxon>Pseudomonadati</taxon>
        <taxon>Pseudomonadota</taxon>
        <taxon>Gammaproteobacteria</taxon>
        <taxon>Steroidobacterales</taxon>
        <taxon>Steroidobacteraceae</taxon>
        <taxon>Steroidobacter</taxon>
    </lineage>
</organism>
<dbReference type="KEGG" id="sdf:ACG33_02165"/>
<dbReference type="EMBL" id="CP011971">
    <property type="protein sequence ID" value="AMN45934.1"/>
    <property type="molecule type" value="Genomic_DNA"/>
</dbReference>
<dbReference type="OrthoDB" id="9813804at2"/>
<dbReference type="RefSeq" id="WP_066918324.1">
    <property type="nucleotide sequence ID" value="NZ_CP011971.1"/>
</dbReference>
<dbReference type="NCBIfam" id="TIGR01300">
    <property type="entry name" value="CPA3_mnhG_phaG"/>
    <property type="match status" value="1"/>
</dbReference>
<feature type="transmembrane region" description="Helical" evidence="1">
    <location>
        <begin position="6"/>
        <end position="33"/>
    </location>
</feature>
<proteinExistence type="predicted"/>
<protein>
    <submittedName>
        <fullName evidence="2">Cation:proton antiporter</fullName>
    </submittedName>
</protein>
<dbReference type="AlphaFoldDB" id="A0A127F675"/>
<reference evidence="2 3" key="1">
    <citation type="submission" date="2015-06" db="EMBL/GenBank/DDBJ databases">
        <title>A Comprehensive Approach to Explore the Metabolic and Phylogenetic Diversity of Bacterial Steroid Degradation in the Environment: Testosterone as an Example.</title>
        <authorList>
            <person name="Yang F.-C."/>
            <person name="Chen Y.-L."/>
            <person name="Yu C.-P."/>
            <person name="Tang S.-L."/>
            <person name="Wang P.-H."/>
            <person name="Ismail W."/>
            <person name="Wang C.-H."/>
            <person name="Yang C.-Y."/>
            <person name="Chiang Y.-R."/>
        </authorList>
    </citation>
    <scope>NUCLEOTIDE SEQUENCE [LARGE SCALE GENOMIC DNA]</scope>
    <source>
        <strain evidence="2 3">DSM 18526</strain>
    </source>
</reference>
<gene>
    <name evidence="2" type="ORF">ACG33_02165</name>
</gene>
<accession>A0A127F675</accession>